<name>A0A7S8E968_9CHLR</name>
<sequence>MKTCLRMDSTTASFMFTDVEPVYQDAVQGLYYLPTEGGFAKSFPIETPHLEHIYKNFERYAEEIVLQSAHIKPVAWEEALLTFLSLIDGADINWWLVGSGALAVRGIDVAPHDLDIAVDDASSEKLGDLLLDYLIEPLQGGWVWNTFGRAFLSARFEWVGGVHASIDEPEPSDYGPVAARQLEVIHWHDKAISVVPLELQRAVSQRRGLLDRVEKIDQYLAHQQRQA</sequence>
<gene>
    <name evidence="1" type="ORF">G4Y79_24015</name>
</gene>
<evidence type="ECO:0000313" key="2">
    <source>
        <dbReference type="Proteomes" id="UP000594468"/>
    </source>
</evidence>
<proteinExistence type="predicted"/>
<dbReference type="SUPFAM" id="SSF81301">
    <property type="entry name" value="Nucleotidyltransferase"/>
    <property type="match status" value="1"/>
</dbReference>
<evidence type="ECO:0000313" key="1">
    <source>
        <dbReference type="EMBL" id="QPC82713.1"/>
    </source>
</evidence>
<dbReference type="Gene3D" id="3.30.460.40">
    <property type="match status" value="1"/>
</dbReference>
<dbReference type="EMBL" id="CP062983">
    <property type="protein sequence ID" value="QPC82713.1"/>
    <property type="molecule type" value="Genomic_DNA"/>
</dbReference>
<organism evidence="1 2">
    <name type="scientific">Phototrophicus methaneseepsis</name>
    <dbReference type="NCBI Taxonomy" id="2710758"/>
    <lineage>
        <taxon>Bacteria</taxon>
        <taxon>Bacillati</taxon>
        <taxon>Chloroflexota</taxon>
        <taxon>Candidatus Thermofontia</taxon>
        <taxon>Phototrophicales</taxon>
        <taxon>Phototrophicaceae</taxon>
        <taxon>Phototrophicus</taxon>
    </lineage>
</organism>
<keyword evidence="2" id="KW-1185">Reference proteome</keyword>
<accession>A0A7S8E968</accession>
<dbReference type="InterPro" id="IPR019646">
    <property type="entry name" value="Aminoglyc_AdlTrfase"/>
</dbReference>
<protein>
    <submittedName>
        <fullName evidence="1">Uncharacterized protein</fullName>
    </submittedName>
</protein>
<dbReference type="AlphaFoldDB" id="A0A7S8E968"/>
<dbReference type="Proteomes" id="UP000594468">
    <property type="component" value="Chromosome"/>
</dbReference>
<reference evidence="1 2" key="1">
    <citation type="submission" date="2020-02" db="EMBL/GenBank/DDBJ databases">
        <authorList>
            <person name="Zheng R.K."/>
            <person name="Sun C.M."/>
        </authorList>
    </citation>
    <scope>NUCLEOTIDE SEQUENCE [LARGE SCALE GENOMIC DNA]</scope>
    <source>
        <strain evidence="2">rifampicinis</strain>
    </source>
</reference>
<dbReference type="Pfam" id="PF10706">
    <property type="entry name" value="Aminoglyc_resit"/>
    <property type="match status" value="1"/>
</dbReference>
<dbReference type="InterPro" id="IPR043519">
    <property type="entry name" value="NT_sf"/>
</dbReference>
<dbReference type="KEGG" id="pmet:G4Y79_24015"/>
<dbReference type="RefSeq" id="WP_195170782.1">
    <property type="nucleotide sequence ID" value="NZ_CP062983.1"/>
</dbReference>